<dbReference type="InterPro" id="IPR036524">
    <property type="entry name" value="Frataxin/CyaY_sf"/>
</dbReference>
<dbReference type="Gene3D" id="3.30.920.10">
    <property type="entry name" value="Frataxin/CyaY"/>
    <property type="match status" value="1"/>
</dbReference>
<evidence type="ECO:0000256" key="9">
    <source>
        <dbReference type="ARBA" id="ARBA00023004"/>
    </source>
</evidence>
<accession>A3LYQ3</accession>
<dbReference type="GO" id="GO:0006879">
    <property type="term" value="P:intracellular iron ion homeostasis"/>
    <property type="evidence" value="ECO:0007669"/>
    <property type="project" value="UniProtKB-KW"/>
</dbReference>
<keyword evidence="6" id="KW-0410">Iron transport</keyword>
<dbReference type="GO" id="GO:0005759">
    <property type="term" value="C:mitochondrial matrix"/>
    <property type="evidence" value="ECO:0007669"/>
    <property type="project" value="EnsemblFungi"/>
</dbReference>
<dbReference type="OrthoDB" id="1897642at2759"/>
<dbReference type="GeneID" id="4840745"/>
<dbReference type="FunCoup" id="A3LYQ3">
    <property type="interactions" value="426"/>
</dbReference>
<comment type="catalytic activity">
    <reaction evidence="12">
        <text>4 Fe(2+) + O2 + 4 H(+) = 4 Fe(3+) + 2 H2O</text>
        <dbReference type="Rhea" id="RHEA:11148"/>
        <dbReference type="ChEBI" id="CHEBI:15377"/>
        <dbReference type="ChEBI" id="CHEBI:15378"/>
        <dbReference type="ChEBI" id="CHEBI:15379"/>
        <dbReference type="ChEBI" id="CHEBI:29033"/>
        <dbReference type="ChEBI" id="CHEBI:29034"/>
        <dbReference type="EC" id="1.16.3.1"/>
    </reaction>
</comment>
<evidence type="ECO:0000256" key="4">
    <source>
        <dbReference type="ARBA" id="ARBA00022434"/>
    </source>
</evidence>
<keyword evidence="7" id="KW-0809">Transit peptide</keyword>
<evidence type="ECO:0000256" key="2">
    <source>
        <dbReference type="ARBA" id="ARBA00008183"/>
    </source>
</evidence>
<evidence type="ECO:0000256" key="6">
    <source>
        <dbReference type="ARBA" id="ARBA00022496"/>
    </source>
</evidence>
<dbReference type="OMA" id="YEVEYHS"/>
<comment type="subcellular location">
    <subcellularLocation>
        <location evidence="1">Mitochondrion</location>
    </subcellularLocation>
</comment>
<dbReference type="InterPro" id="IPR020895">
    <property type="entry name" value="Frataxin_CS"/>
</dbReference>
<dbReference type="PROSITE" id="PS01344">
    <property type="entry name" value="FRATAXIN_1"/>
    <property type="match status" value="1"/>
</dbReference>
<dbReference type="AlphaFoldDB" id="A3LYQ3"/>
<evidence type="ECO:0000256" key="10">
    <source>
        <dbReference type="ARBA" id="ARBA00023065"/>
    </source>
</evidence>
<proteinExistence type="inferred from homology"/>
<dbReference type="SUPFAM" id="SSF55387">
    <property type="entry name" value="Frataxin/Nqo15-like"/>
    <property type="match status" value="1"/>
</dbReference>
<dbReference type="PANTHER" id="PTHR16821:SF2">
    <property type="entry name" value="FRATAXIN, MITOCHONDRIAL"/>
    <property type="match status" value="1"/>
</dbReference>
<dbReference type="GO" id="GO:0008198">
    <property type="term" value="F:ferrous iron binding"/>
    <property type="evidence" value="ECO:0007669"/>
    <property type="project" value="EnsemblFungi"/>
</dbReference>
<dbReference type="Proteomes" id="UP000002258">
    <property type="component" value="Chromosome 7"/>
</dbReference>
<dbReference type="PANTHER" id="PTHR16821">
    <property type="entry name" value="FRATAXIN"/>
    <property type="match status" value="1"/>
</dbReference>
<dbReference type="GO" id="GO:0042802">
    <property type="term" value="F:identical protein binding"/>
    <property type="evidence" value="ECO:0007669"/>
    <property type="project" value="EnsemblFungi"/>
</dbReference>
<dbReference type="HOGENOM" id="CLU_080880_2_4_1"/>
<dbReference type="PROSITE" id="PS50810">
    <property type="entry name" value="FRATAXIN_2"/>
    <property type="match status" value="1"/>
</dbReference>
<keyword evidence="5" id="KW-0813">Transport</keyword>
<dbReference type="KEGG" id="pic:PICST_63502"/>
<dbReference type="NCBIfam" id="TIGR03421">
    <property type="entry name" value="FeS_CyaY"/>
    <property type="match status" value="1"/>
</dbReference>
<evidence type="ECO:0000256" key="8">
    <source>
        <dbReference type="ARBA" id="ARBA00023002"/>
    </source>
</evidence>
<dbReference type="GO" id="GO:0004322">
    <property type="term" value="F:ferroxidase activity"/>
    <property type="evidence" value="ECO:0007669"/>
    <property type="project" value="UniProtKB-EC"/>
</dbReference>
<dbReference type="GO" id="GO:0008199">
    <property type="term" value="F:ferric iron binding"/>
    <property type="evidence" value="ECO:0007669"/>
    <property type="project" value="InterPro"/>
</dbReference>
<dbReference type="SMART" id="SM01219">
    <property type="entry name" value="Frataxin_Cyay"/>
    <property type="match status" value="1"/>
</dbReference>
<evidence type="ECO:0000313" key="14">
    <source>
        <dbReference type="Proteomes" id="UP000002258"/>
    </source>
</evidence>
<dbReference type="GO" id="GO:0006121">
    <property type="term" value="P:mitochondrial electron transport, succinate to ubiquinone"/>
    <property type="evidence" value="ECO:0007669"/>
    <property type="project" value="EnsemblFungi"/>
</dbReference>
<dbReference type="InParanoid" id="A3LYQ3"/>
<dbReference type="Pfam" id="PF01491">
    <property type="entry name" value="Frataxin_Cyay"/>
    <property type="match status" value="1"/>
</dbReference>
<dbReference type="GO" id="GO:0006749">
    <property type="term" value="P:glutathione metabolic process"/>
    <property type="evidence" value="ECO:0007669"/>
    <property type="project" value="EnsemblFungi"/>
</dbReference>
<dbReference type="GO" id="GO:0010040">
    <property type="term" value="P:response to iron(II) ion"/>
    <property type="evidence" value="ECO:0007669"/>
    <property type="project" value="EnsemblFungi"/>
</dbReference>
<evidence type="ECO:0000256" key="3">
    <source>
        <dbReference type="ARBA" id="ARBA00013107"/>
    </source>
</evidence>
<evidence type="ECO:0000256" key="7">
    <source>
        <dbReference type="ARBA" id="ARBA00022946"/>
    </source>
</evidence>
<evidence type="ECO:0000256" key="11">
    <source>
        <dbReference type="ARBA" id="ARBA00023128"/>
    </source>
</evidence>
<dbReference type="GO" id="GO:0034986">
    <property type="term" value="F:iron chaperone activity"/>
    <property type="evidence" value="ECO:0007669"/>
    <property type="project" value="EnsemblFungi"/>
</dbReference>
<keyword evidence="8" id="KW-0560">Oxidoreductase</keyword>
<organism evidence="13 14">
    <name type="scientific">Scheffersomyces stipitis (strain ATCC 58785 / CBS 6054 / NBRC 10063 / NRRL Y-11545)</name>
    <name type="common">Yeast</name>
    <name type="synonym">Pichia stipitis</name>
    <dbReference type="NCBI Taxonomy" id="322104"/>
    <lineage>
        <taxon>Eukaryota</taxon>
        <taxon>Fungi</taxon>
        <taxon>Dikarya</taxon>
        <taxon>Ascomycota</taxon>
        <taxon>Saccharomycotina</taxon>
        <taxon>Pichiomycetes</taxon>
        <taxon>Debaryomycetaceae</taxon>
        <taxon>Scheffersomyces</taxon>
    </lineage>
</organism>
<dbReference type="GO" id="GO:0006826">
    <property type="term" value="P:iron ion transport"/>
    <property type="evidence" value="ECO:0007669"/>
    <property type="project" value="UniProtKB-KW"/>
</dbReference>
<name>A3LYQ3_PICST</name>
<dbReference type="STRING" id="322104.A3LYQ3"/>
<dbReference type="GO" id="GO:0051537">
    <property type="term" value="F:2 iron, 2 sulfur cluster binding"/>
    <property type="evidence" value="ECO:0007669"/>
    <property type="project" value="TreeGrafter"/>
</dbReference>
<dbReference type="InterPro" id="IPR002908">
    <property type="entry name" value="Frataxin/CyaY"/>
</dbReference>
<keyword evidence="10" id="KW-0406">Ion transport</keyword>
<protein>
    <recommendedName>
        <fullName evidence="3">ferroxidase</fullName>
        <ecNumber evidence="3">1.16.3.1</ecNumber>
    </recommendedName>
</protein>
<dbReference type="InterPro" id="IPR017789">
    <property type="entry name" value="Frataxin"/>
</dbReference>
<keyword evidence="14" id="KW-1185">Reference proteome</keyword>
<dbReference type="RefSeq" id="XP_001386043.1">
    <property type="nucleotide sequence ID" value="XM_001386006.1"/>
</dbReference>
<dbReference type="GO" id="GO:0006979">
    <property type="term" value="P:response to oxidative stress"/>
    <property type="evidence" value="ECO:0007669"/>
    <property type="project" value="EnsemblFungi"/>
</dbReference>
<gene>
    <name evidence="13" type="primary">FRD1</name>
    <name evidence="13" type="ORF">PICST_63502</name>
</gene>
<evidence type="ECO:0000256" key="1">
    <source>
        <dbReference type="ARBA" id="ARBA00004173"/>
    </source>
</evidence>
<dbReference type="GO" id="GO:0016226">
    <property type="term" value="P:iron-sulfur cluster assembly"/>
    <property type="evidence" value="ECO:0007669"/>
    <property type="project" value="EnsemblFungi"/>
</dbReference>
<evidence type="ECO:0000313" key="13">
    <source>
        <dbReference type="EMBL" id="ABN68014.1"/>
    </source>
</evidence>
<evidence type="ECO:0000256" key="12">
    <source>
        <dbReference type="ARBA" id="ARBA00047990"/>
    </source>
</evidence>
<dbReference type="EMBL" id="CP000501">
    <property type="protein sequence ID" value="ABN68014.1"/>
    <property type="molecule type" value="Genomic_DNA"/>
</dbReference>
<comment type="similarity">
    <text evidence="2">Belongs to the frataxin family.</text>
</comment>
<dbReference type="NCBIfam" id="TIGR03422">
    <property type="entry name" value="mito_frataxin"/>
    <property type="match status" value="1"/>
</dbReference>
<dbReference type="EC" id="1.16.3.1" evidence="3"/>
<dbReference type="eggNOG" id="KOG3413">
    <property type="taxonomic scope" value="Eukaryota"/>
</dbReference>
<keyword evidence="4" id="KW-0409">Iron storage</keyword>
<evidence type="ECO:0000256" key="5">
    <source>
        <dbReference type="ARBA" id="ARBA00022448"/>
    </source>
</evidence>
<reference evidence="13 14" key="1">
    <citation type="journal article" date="2007" name="Nat. Biotechnol.">
        <title>Genome sequence of the lignocellulose-bioconverting and xylose-fermenting yeast Pichia stipitis.</title>
        <authorList>
            <person name="Jeffries T.W."/>
            <person name="Grigoriev I.V."/>
            <person name="Grimwood J."/>
            <person name="Laplaza J.M."/>
            <person name="Aerts A."/>
            <person name="Salamov A."/>
            <person name="Schmutz J."/>
            <person name="Lindquist E."/>
            <person name="Dehal P."/>
            <person name="Shapiro H."/>
            <person name="Jin Y.S."/>
            <person name="Passoth V."/>
            <person name="Richardson P.M."/>
        </authorList>
    </citation>
    <scope>NUCLEOTIDE SEQUENCE [LARGE SCALE GENOMIC DNA]</scope>
    <source>
        <strain evidence="14">ATCC 58785 / CBS 6054 / NBRC 10063 / NRRL Y-11545</strain>
    </source>
</reference>
<keyword evidence="9" id="KW-0408">Iron</keyword>
<sequence>MFRQVLRYSVRKYAPAIAPRATVLSSPTRHVSAMATRAYSLSTSGEDIEDKIDQISVNEYNSISEEYLESLADSLEDLSEKYPQIDCELSHGVMTLTIPPHGTYVINKQPPNKQIWLSSPVSGPKRYDLIGGQWITLRDGSALTELITEEVSSALGTEVSLDIEG</sequence>
<keyword evidence="11" id="KW-0496">Mitochondrion</keyword>